<accession>A0ABY4DCT0</accession>
<comment type="similarity">
    <text evidence="1">Belongs to the UPF0065 (bug) family.</text>
</comment>
<keyword evidence="2" id="KW-0732">Signal</keyword>
<name>A0ABY4DCT0_9SPIR</name>
<feature type="chain" id="PRO_5046721546" evidence="2">
    <location>
        <begin position="21"/>
        <end position="325"/>
    </location>
</feature>
<evidence type="ECO:0000313" key="3">
    <source>
        <dbReference type="EMBL" id="UOM51637.1"/>
    </source>
</evidence>
<evidence type="ECO:0000256" key="1">
    <source>
        <dbReference type="ARBA" id="ARBA00006987"/>
    </source>
</evidence>
<gene>
    <name evidence="3" type="ORF">MUG09_02460</name>
</gene>
<dbReference type="EMBL" id="CP094929">
    <property type="protein sequence ID" value="UOM51637.1"/>
    <property type="molecule type" value="Genomic_DNA"/>
</dbReference>
<proteinExistence type="inferred from homology"/>
<reference evidence="4" key="1">
    <citation type="journal article" date="2024" name="J Bioinform Genom">
        <title>Complete genome sequence of the type strain bacterium Sphaerochaeta associata GLS2t (VKM B-2742)t.</title>
        <authorList>
            <person name="Troshina O.Y."/>
            <person name="Tepeeva A.N."/>
            <person name="Arzamasceva V.O."/>
            <person name="Whitman W.B."/>
            <person name="Varghese N."/>
            <person name="Shapiro N."/>
            <person name="Woyke T."/>
            <person name="Kripides N.C."/>
            <person name="Vasilenko O.V."/>
        </authorList>
    </citation>
    <scope>NUCLEOTIDE SEQUENCE [LARGE SCALE GENOMIC DNA]</scope>
    <source>
        <strain evidence="4">GLS2T</strain>
    </source>
</reference>
<sequence>MKKALMVVLSILMACSLLFAAGSSEAAVAADLKWPERPIQVYVGANAGGGIDTAARLMGKYLEKELGATIVVSNMSGGAGSIAATKVKESKPDGYTMLVCHEALLTNKISGITDFDYGAFTSGGIALKVFTTCLLSRDYKSFDELLAAAKSNPGKIKFGTEAATNDTHIIAMMQKEFGTKIQIVDSGAISNQIASMMGGHIDFMKSPVGLVKDYVRTGEFNLLGFFNDNRNSDYPDIPTLKEKGLPFVVDKFFYAGFPKGTPNEIIEKFSSALERVSQNPEFIADAKKIDYAVEYVSPAEIPAYFEAAKKNLVEYQKIYDEVMGN</sequence>
<dbReference type="PANTHER" id="PTHR42928:SF5">
    <property type="entry name" value="BLR1237 PROTEIN"/>
    <property type="match status" value="1"/>
</dbReference>
<evidence type="ECO:0000313" key="4">
    <source>
        <dbReference type="Proteomes" id="UP000829708"/>
    </source>
</evidence>
<organism evidence="3 4">
    <name type="scientific">Sphaerochaeta associata</name>
    <dbReference type="NCBI Taxonomy" id="1129264"/>
    <lineage>
        <taxon>Bacteria</taxon>
        <taxon>Pseudomonadati</taxon>
        <taxon>Spirochaetota</taxon>
        <taxon>Spirochaetia</taxon>
        <taxon>Spirochaetales</taxon>
        <taxon>Sphaerochaetaceae</taxon>
        <taxon>Sphaerochaeta</taxon>
    </lineage>
</organism>
<keyword evidence="4" id="KW-1185">Reference proteome</keyword>
<dbReference type="CDD" id="cd07012">
    <property type="entry name" value="PBP2_Bug_TTT"/>
    <property type="match status" value="1"/>
</dbReference>
<dbReference type="Proteomes" id="UP000829708">
    <property type="component" value="Chromosome"/>
</dbReference>
<dbReference type="Gene3D" id="3.40.190.10">
    <property type="entry name" value="Periplasmic binding protein-like II"/>
    <property type="match status" value="1"/>
</dbReference>
<evidence type="ECO:0000256" key="2">
    <source>
        <dbReference type="SAM" id="SignalP"/>
    </source>
</evidence>
<feature type="signal peptide" evidence="2">
    <location>
        <begin position="1"/>
        <end position="20"/>
    </location>
</feature>
<dbReference type="PROSITE" id="PS51257">
    <property type="entry name" value="PROKAR_LIPOPROTEIN"/>
    <property type="match status" value="1"/>
</dbReference>
<dbReference type="RefSeq" id="WP_244773189.1">
    <property type="nucleotide sequence ID" value="NZ_CP094929.1"/>
</dbReference>
<dbReference type="SUPFAM" id="SSF53850">
    <property type="entry name" value="Periplasmic binding protein-like II"/>
    <property type="match status" value="1"/>
</dbReference>
<dbReference type="PANTHER" id="PTHR42928">
    <property type="entry name" value="TRICARBOXYLATE-BINDING PROTEIN"/>
    <property type="match status" value="1"/>
</dbReference>
<dbReference type="Pfam" id="PF03401">
    <property type="entry name" value="TctC"/>
    <property type="match status" value="1"/>
</dbReference>
<dbReference type="Gene3D" id="3.40.190.150">
    <property type="entry name" value="Bordetella uptake gene, domain 1"/>
    <property type="match status" value="1"/>
</dbReference>
<dbReference type="InterPro" id="IPR005064">
    <property type="entry name" value="BUG"/>
</dbReference>
<protein>
    <submittedName>
        <fullName evidence="3">Tripartite tricarboxylate transporter substrate binding protein</fullName>
    </submittedName>
</protein>
<dbReference type="InterPro" id="IPR042100">
    <property type="entry name" value="Bug_dom1"/>
</dbReference>
<dbReference type="PIRSF" id="PIRSF017082">
    <property type="entry name" value="YflP"/>
    <property type="match status" value="1"/>
</dbReference>